<dbReference type="PROSITE" id="PS50011">
    <property type="entry name" value="PROTEIN_KINASE_DOM"/>
    <property type="match status" value="1"/>
</dbReference>
<dbReference type="EC" id="2.7.11.1" evidence="1"/>
<feature type="domain" description="Protein kinase" evidence="8">
    <location>
        <begin position="34"/>
        <end position="291"/>
    </location>
</feature>
<dbReference type="OrthoDB" id="28312at2759"/>
<dbReference type="PROSITE" id="PS00108">
    <property type="entry name" value="PROTEIN_KINASE_ST"/>
    <property type="match status" value="1"/>
</dbReference>
<organism evidence="9 10">
    <name type="scientific">Entamoeba histolytica HM-3:IMSS</name>
    <dbReference type="NCBI Taxonomy" id="885315"/>
    <lineage>
        <taxon>Eukaryota</taxon>
        <taxon>Amoebozoa</taxon>
        <taxon>Evosea</taxon>
        <taxon>Archamoebae</taxon>
        <taxon>Mastigamoebida</taxon>
        <taxon>Entamoebidae</taxon>
        <taxon>Entamoeba</taxon>
    </lineage>
</organism>
<dbReference type="SMART" id="SM00220">
    <property type="entry name" value="S_TKc"/>
    <property type="match status" value="1"/>
</dbReference>
<dbReference type="CDD" id="cd05117">
    <property type="entry name" value="STKc_CAMK"/>
    <property type="match status" value="1"/>
</dbReference>
<dbReference type="SUPFAM" id="SSF56112">
    <property type="entry name" value="Protein kinase-like (PK-like)"/>
    <property type="match status" value="1"/>
</dbReference>
<evidence type="ECO:0000256" key="5">
    <source>
        <dbReference type="ARBA" id="ARBA00022840"/>
    </source>
</evidence>
<dbReference type="InterPro" id="IPR000719">
    <property type="entry name" value="Prot_kinase_dom"/>
</dbReference>
<evidence type="ECO:0000256" key="1">
    <source>
        <dbReference type="ARBA" id="ARBA00012513"/>
    </source>
</evidence>
<dbReference type="Gene3D" id="1.10.510.10">
    <property type="entry name" value="Transferase(Phosphotransferase) domain 1"/>
    <property type="match status" value="1"/>
</dbReference>
<evidence type="ECO:0000256" key="7">
    <source>
        <dbReference type="ARBA" id="ARBA00048679"/>
    </source>
</evidence>
<dbReference type="GO" id="GO:0004674">
    <property type="term" value="F:protein serine/threonine kinase activity"/>
    <property type="evidence" value="ECO:0007669"/>
    <property type="project" value="UniProtKB-KW"/>
</dbReference>
<dbReference type="FunFam" id="1.10.510.10:FF:000571">
    <property type="entry name" value="Maternal embryonic leucine zipper kinase"/>
    <property type="match status" value="1"/>
</dbReference>
<evidence type="ECO:0000256" key="6">
    <source>
        <dbReference type="ARBA" id="ARBA00047899"/>
    </source>
</evidence>
<evidence type="ECO:0000313" key="9">
    <source>
        <dbReference type="EMBL" id="EMS11322.1"/>
    </source>
</evidence>
<dbReference type="Pfam" id="PF00069">
    <property type="entry name" value="Pkinase"/>
    <property type="match status" value="1"/>
</dbReference>
<keyword evidence="3" id="KW-0547">Nucleotide-binding</keyword>
<dbReference type="GO" id="GO:0005524">
    <property type="term" value="F:ATP binding"/>
    <property type="evidence" value="ECO:0007669"/>
    <property type="project" value="UniProtKB-KW"/>
</dbReference>
<dbReference type="VEuPathDB" id="AmoebaDB:KM1_203700"/>
<dbReference type="Proteomes" id="UP000030780">
    <property type="component" value="Unassembled WGS sequence"/>
</dbReference>
<evidence type="ECO:0000256" key="4">
    <source>
        <dbReference type="ARBA" id="ARBA00022777"/>
    </source>
</evidence>
<gene>
    <name evidence="9" type="ORF">KM1_203700</name>
</gene>
<evidence type="ECO:0000256" key="2">
    <source>
        <dbReference type="ARBA" id="ARBA00022527"/>
    </source>
</evidence>
<proteinExistence type="predicted"/>
<keyword evidence="4 9" id="KW-0808">Transferase</keyword>
<evidence type="ECO:0000259" key="8">
    <source>
        <dbReference type="PROSITE" id="PS50011"/>
    </source>
</evidence>
<dbReference type="InterPro" id="IPR008271">
    <property type="entry name" value="Ser/Thr_kinase_AS"/>
</dbReference>
<dbReference type="PANTHER" id="PTHR24347">
    <property type="entry name" value="SERINE/THREONINE-PROTEIN KINASE"/>
    <property type="match status" value="1"/>
</dbReference>
<dbReference type="AlphaFoldDB" id="M7VTX7"/>
<evidence type="ECO:0000313" key="10">
    <source>
        <dbReference type="Proteomes" id="UP000030780"/>
    </source>
</evidence>
<reference evidence="9 10" key="1">
    <citation type="submission" date="2013-01" db="EMBL/GenBank/DDBJ databases">
        <authorList>
            <person name="Inman J."/>
            <person name="Zafar N."/>
            <person name="Lorenzi H."/>
            <person name="Caler E."/>
        </authorList>
    </citation>
    <scope>NUCLEOTIDE SEQUENCE [LARGE SCALE GENOMIC DNA]</scope>
    <source>
        <strain evidence="9 10">HM-3:IMSS</strain>
    </source>
</reference>
<name>M7VTX7_ENTHI</name>
<evidence type="ECO:0000256" key="3">
    <source>
        <dbReference type="ARBA" id="ARBA00022741"/>
    </source>
</evidence>
<keyword evidence="5" id="KW-0067">ATP-binding</keyword>
<sequence length="337" mass="38120">MKLNSHKSMSFLRNIINGIKSSFLTDPSIPKSRYVILNKLHSARFSKVYHCRLRESGKEVCVKIYQVGEKERNNEVLETQILNEISILRRVNHPCILGCLNVYLTSHRAVMEMEYMNGGDLFDYLVKNGIQNEQVVRQVAIRLMSAVKYLHSVSITHRDIKLENMLLEKPNDISSVKLSDFGLSVETEKETLMTEQVGTSYYMAPELYRRLPYGNKIDCWSCGVVLYSLLCGTFPFAGEDQELVSNILRGKVTFPNDIKISDDCKDFILGLLTVKASSRLSSQQAIEHPFIDGNEILGSILTEHGNLCNCHSESLLSQLTTTTTNDSSQDQNSASYE</sequence>
<accession>M7VTX7</accession>
<comment type="catalytic activity">
    <reaction evidence="7">
        <text>L-seryl-[protein] + ATP = O-phospho-L-seryl-[protein] + ADP + H(+)</text>
        <dbReference type="Rhea" id="RHEA:17989"/>
        <dbReference type="Rhea" id="RHEA-COMP:9863"/>
        <dbReference type="Rhea" id="RHEA-COMP:11604"/>
        <dbReference type="ChEBI" id="CHEBI:15378"/>
        <dbReference type="ChEBI" id="CHEBI:29999"/>
        <dbReference type="ChEBI" id="CHEBI:30616"/>
        <dbReference type="ChEBI" id="CHEBI:83421"/>
        <dbReference type="ChEBI" id="CHEBI:456216"/>
        <dbReference type="EC" id="2.7.11.1"/>
    </reaction>
</comment>
<dbReference type="EMBL" id="KB638764">
    <property type="protein sequence ID" value="EMS11322.1"/>
    <property type="molecule type" value="Genomic_DNA"/>
</dbReference>
<dbReference type="InterPro" id="IPR011009">
    <property type="entry name" value="Kinase-like_dom_sf"/>
</dbReference>
<protein>
    <recommendedName>
        <fullName evidence="1">non-specific serine/threonine protein kinase</fullName>
        <ecNumber evidence="1">2.7.11.1</ecNumber>
    </recommendedName>
</protein>
<comment type="catalytic activity">
    <reaction evidence="6">
        <text>L-threonyl-[protein] + ATP = O-phospho-L-threonyl-[protein] + ADP + H(+)</text>
        <dbReference type="Rhea" id="RHEA:46608"/>
        <dbReference type="Rhea" id="RHEA-COMP:11060"/>
        <dbReference type="Rhea" id="RHEA-COMP:11605"/>
        <dbReference type="ChEBI" id="CHEBI:15378"/>
        <dbReference type="ChEBI" id="CHEBI:30013"/>
        <dbReference type="ChEBI" id="CHEBI:30616"/>
        <dbReference type="ChEBI" id="CHEBI:61977"/>
        <dbReference type="ChEBI" id="CHEBI:456216"/>
        <dbReference type="EC" id="2.7.11.1"/>
    </reaction>
</comment>
<keyword evidence="4 9" id="KW-0418">Kinase</keyword>
<keyword evidence="2" id="KW-0723">Serine/threonine-protein kinase</keyword>